<dbReference type="InterPro" id="IPR036869">
    <property type="entry name" value="J_dom_sf"/>
</dbReference>
<feature type="region of interest" description="Disordered" evidence="1">
    <location>
        <begin position="92"/>
        <end position="163"/>
    </location>
</feature>
<dbReference type="InterPro" id="IPR001623">
    <property type="entry name" value="DnaJ_domain"/>
</dbReference>
<feature type="compositionally biased region" description="Low complexity" evidence="1">
    <location>
        <begin position="107"/>
        <end position="117"/>
    </location>
</feature>
<organism evidence="3 4">
    <name type="scientific">Pholiota conissans</name>
    <dbReference type="NCBI Taxonomy" id="109636"/>
    <lineage>
        <taxon>Eukaryota</taxon>
        <taxon>Fungi</taxon>
        <taxon>Dikarya</taxon>
        <taxon>Basidiomycota</taxon>
        <taxon>Agaricomycotina</taxon>
        <taxon>Agaricomycetes</taxon>
        <taxon>Agaricomycetidae</taxon>
        <taxon>Agaricales</taxon>
        <taxon>Agaricineae</taxon>
        <taxon>Strophariaceae</taxon>
        <taxon>Pholiota</taxon>
    </lineage>
</organism>
<protein>
    <submittedName>
        <fullName evidence="3">DnaJ-domain-containing protein</fullName>
    </submittedName>
</protein>
<dbReference type="PANTHER" id="PTHR44873:SF1">
    <property type="entry name" value="DNAJ HOMOLOG SUBFAMILY C MEMBER 30, MITOCHONDRIAL"/>
    <property type="match status" value="1"/>
</dbReference>
<dbReference type="SMART" id="SM00271">
    <property type="entry name" value="DnaJ"/>
    <property type="match status" value="1"/>
</dbReference>
<dbReference type="PROSITE" id="PS50076">
    <property type="entry name" value="DNAJ_2"/>
    <property type="match status" value="1"/>
</dbReference>
<dbReference type="InterPro" id="IPR018253">
    <property type="entry name" value="DnaJ_domain_CS"/>
</dbReference>
<evidence type="ECO:0000259" key="2">
    <source>
        <dbReference type="PROSITE" id="PS50076"/>
    </source>
</evidence>
<dbReference type="EMBL" id="MU155406">
    <property type="protein sequence ID" value="KAF9473945.1"/>
    <property type="molecule type" value="Genomic_DNA"/>
</dbReference>
<dbReference type="OrthoDB" id="445556at2759"/>
<dbReference type="InterPro" id="IPR053025">
    <property type="entry name" value="Mito_ATP_Synthase-Asso"/>
</dbReference>
<feature type="compositionally biased region" description="Basic and acidic residues" evidence="1">
    <location>
        <begin position="131"/>
        <end position="149"/>
    </location>
</feature>
<gene>
    <name evidence="3" type="ORF">BDN70DRAFT_997360</name>
</gene>
<dbReference type="PROSITE" id="PS00636">
    <property type="entry name" value="DNAJ_1"/>
    <property type="match status" value="1"/>
</dbReference>
<proteinExistence type="predicted"/>
<dbReference type="CDD" id="cd06257">
    <property type="entry name" value="DnaJ"/>
    <property type="match status" value="1"/>
</dbReference>
<sequence length="210" mass="24374">MFPAIKLRIALPQCRSNRSLSTTCIRRTHYETLGLPENASKSQIKSHFYKLSKQHHPDVSKDPESEVVFRKASEAYAVLSNDRERRAYDRSLLHRSSTTSQHPYHPRTPAARAARATHAWETRPKGPFKRPPPDYDFRPKSSSHARKDQPYGSPFNHPVQEDVLRGTRQRMEESDREMDKIRNELPFLRTFQLLSAVFVSFVLFKGISSR</sequence>
<accession>A0A9P5YUC3</accession>
<evidence type="ECO:0000256" key="1">
    <source>
        <dbReference type="SAM" id="MobiDB-lite"/>
    </source>
</evidence>
<keyword evidence="4" id="KW-1185">Reference proteome</keyword>
<dbReference type="PANTHER" id="PTHR44873">
    <property type="entry name" value="DNAJ HOMOLOG SUBFAMILY C MEMBER 30, MITOCHONDRIAL"/>
    <property type="match status" value="1"/>
</dbReference>
<dbReference type="Gene3D" id="1.10.287.110">
    <property type="entry name" value="DnaJ domain"/>
    <property type="match status" value="1"/>
</dbReference>
<feature type="domain" description="J" evidence="2">
    <location>
        <begin position="28"/>
        <end position="92"/>
    </location>
</feature>
<dbReference type="SUPFAM" id="SSF46565">
    <property type="entry name" value="Chaperone J-domain"/>
    <property type="match status" value="1"/>
</dbReference>
<dbReference type="AlphaFoldDB" id="A0A9P5YUC3"/>
<evidence type="ECO:0000313" key="4">
    <source>
        <dbReference type="Proteomes" id="UP000807469"/>
    </source>
</evidence>
<reference evidence="3" key="1">
    <citation type="submission" date="2020-11" db="EMBL/GenBank/DDBJ databases">
        <authorList>
            <consortium name="DOE Joint Genome Institute"/>
            <person name="Ahrendt S."/>
            <person name="Riley R."/>
            <person name="Andreopoulos W."/>
            <person name="Labutti K."/>
            <person name="Pangilinan J."/>
            <person name="Ruiz-Duenas F.J."/>
            <person name="Barrasa J.M."/>
            <person name="Sanchez-Garcia M."/>
            <person name="Camarero S."/>
            <person name="Miyauchi S."/>
            <person name="Serrano A."/>
            <person name="Linde D."/>
            <person name="Babiker R."/>
            <person name="Drula E."/>
            <person name="Ayuso-Fernandez I."/>
            <person name="Pacheco R."/>
            <person name="Padilla G."/>
            <person name="Ferreira P."/>
            <person name="Barriuso J."/>
            <person name="Kellner H."/>
            <person name="Castanera R."/>
            <person name="Alfaro M."/>
            <person name="Ramirez L."/>
            <person name="Pisabarro A.G."/>
            <person name="Kuo A."/>
            <person name="Tritt A."/>
            <person name="Lipzen A."/>
            <person name="He G."/>
            <person name="Yan M."/>
            <person name="Ng V."/>
            <person name="Cullen D."/>
            <person name="Martin F."/>
            <person name="Rosso M.-N."/>
            <person name="Henrissat B."/>
            <person name="Hibbett D."/>
            <person name="Martinez A.T."/>
            <person name="Grigoriev I.V."/>
        </authorList>
    </citation>
    <scope>NUCLEOTIDE SEQUENCE</scope>
    <source>
        <strain evidence="3">CIRM-BRFM 674</strain>
    </source>
</reference>
<dbReference type="Pfam" id="PF00226">
    <property type="entry name" value="DnaJ"/>
    <property type="match status" value="1"/>
</dbReference>
<dbReference type="PRINTS" id="PR00625">
    <property type="entry name" value="JDOMAIN"/>
</dbReference>
<name>A0A9P5YUC3_9AGAR</name>
<dbReference type="Proteomes" id="UP000807469">
    <property type="component" value="Unassembled WGS sequence"/>
</dbReference>
<evidence type="ECO:0000313" key="3">
    <source>
        <dbReference type="EMBL" id="KAF9473945.1"/>
    </source>
</evidence>
<comment type="caution">
    <text evidence="3">The sequence shown here is derived from an EMBL/GenBank/DDBJ whole genome shotgun (WGS) entry which is preliminary data.</text>
</comment>